<dbReference type="Proteomes" id="UP000245845">
    <property type="component" value="Unassembled WGS sequence"/>
</dbReference>
<proteinExistence type="predicted"/>
<evidence type="ECO:0000313" key="3">
    <source>
        <dbReference type="Proteomes" id="UP000245845"/>
    </source>
</evidence>
<dbReference type="AlphaFoldDB" id="A0A2Y9BEE3"/>
<feature type="domain" description="N-acetyltransferase" evidence="1">
    <location>
        <begin position="11"/>
        <end position="163"/>
    </location>
</feature>
<keyword evidence="3" id="KW-1185">Reference proteome</keyword>
<dbReference type="PANTHER" id="PTHR43451">
    <property type="entry name" value="ACETYLTRANSFERASE (GNAT) FAMILY PROTEIN"/>
    <property type="match status" value="1"/>
</dbReference>
<evidence type="ECO:0000259" key="1">
    <source>
        <dbReference type="PROSITE" id="PS51186"/>
    </source>
</evidence>
<dbReference type="Pfam" id="PF13673">
    <property type="entry name" value="Acetyltransf_10"/>
    <property type="match status" value="1"/>
</dbReference>
<dbReference type="InterPro" id="IPR000182">
    <property type="entry name" value="GNAT_dom"/>
</dbReference>
<gene>
    <name evidence="2" type="ORF">A8806_106282</name>
</gene>
<dbReference type="SUPFAM" id="SSF55729">
    <property type="entry name" value="Acyl-CoA N-acyltransferases (Nat)"/>
    <property type="match status" value="1"/>
</dbReference>
<organism evidence="2 3">
    <name type="scientific">Faecalicatena orotica</name>
    <dbReference type="NCBI Taxonomy" id="1544"/>
    <lineage>
        <taxon>Bacteria</taxon>
        <taxon>Bacillati</taxon>
        <taxon>Bacillota</taxon>
        <taxon>Clostridia</taxon>
        <taxon>Lachnospirales</taxon>
        <taxon>Lachnospiraceae</taxon>
        <taxon>Faecalicatena</taxon>
    </lineage>
</organism>
<dbReference type="InterPro" id="IPR052564">
    <property type="entry name" value="N-acetyltrans/Recomb-assoc"/>
</dbReference>
<accession>A0A2Y9BEE3</accession>
<dbReference type="InterPro" id="IPR016181">
    <property type="entry name" value="Acyl_CoA_acyltransferase"/>
</dbReference>
<dbReference type="PROSITE" id="PS51186">
    <property type="entry name" value="GNAT"/>
    <property type="match status" value="1"/>
</dbReference>
<protein>
    <submittedName>
        <fullName evidence="2">Acetyltransferase (GNAT) family protein</fullName>
    </submittedName>
</protein>
<keyword evidence="2" id="KW-0808">Transferase</keyword>
<dbReference type="RefSeq" id="WP_109731382.1">
    <property type="nucleotide sequence ID" value="NZ_BAAACK010000026.1"/>
</dbReference>
<dbReference type="OrthoDB" id="9800797at2"/>
<name>A0A2Y9BEE3_9FIRM</name>
<dbReference type="PANTHER" id="PTHR43451:SF1">
    <property type="entry name" value="ACETYLTRANSFERASE"/>
    <property type="match status" value="1"/>
</dbReference>
<evidence type="ECO:0000313" key="2">
    <source>
        <dbReference type="EMBL" id="PWJ29543.1"/>
    </source>
</evidence>
<dbReference type="CDD" id="cd04301">
    <property type="entry name" value="NAT_SF"/>
    <property type="match status" value="1"/>
</dbReference>
<dbReference type="Gene3D" id="3.40.630.30">
    <property type="match status" value="1"/>
</dbReference>
<sequence length="169" mass="19186">MSRSHGAGGKLEIRNIKKLSDSNVIINVVSKTVKEVYPRYYPGEVVTFFLLFHSEEKVMKDIADGNVWVLVHDGQVIGTGSIEENHITRVYILPEYQGNGYGTFLIEKLEKELGKKYDSVLVDASLPACCLYEKLGYRTVKHERMALMNDAVLVYEVMEKRLDGKDARI</sequence>
<dbReference type="GO" id="GO:0016747">
    <property type="term" value="F:acyltransferase activity, transferring groups other than amino-acyl groups"/>
    <property type="evidence" value="ECO:0007669"/>
    <property type="project" value="InterPro"/>
</dbReference>
<reference evidence="2 3" key="1">
    <citation type="submission" date="2018-05" db="EMBL/GenBank/DDBJ databases">
        <title>The Hungate 1000. A catalogue of reference genomes from the rumen microbiome.</title>
        <authorList>
            <person name="Kelly W."/>
        </authorList>
    </citation>
    <scope>NUCLEOTIDE SEQUENCE [LARGE SCALE GENOMIC DNA]</scope>
    <source>
        <strain evidence="2 3">NLAE-zl-C242</strain>
    </source>
</reference>
<comment type="caution">
    <text evidence="2">The sequence shown here is derived from an EMBL/GenBank/DDBJ whole genome shotgun (WGS) entry which is preliminary data.</text>
</comment>
<dbReference type="EMBL" id="QGDL01000006">
    <property type="protein sequence ID" value="PWJ29543.1"/>
    <property type="molecule type" value="Genomic_DNA"/>
</dbReference>